<proteinExistence type="predicted"/>
<reference evidence="1 2" key="1">
    <citation type="submission" date="2016-04" db="EMBL/GenBank/DDBJ databases">
        <title>A degradative enzymes factory behind the ericoid mycorrhizal symbiosis.</title>
        <authorList>
            <consortium name="DOE Joint Genome Institute"/>
            <person name="Martino E."/>
            <person name="Morin E."/>
            <person name="Grelet G."/>
            <person name="Kuo A."/>
            <person name="Kohler A."/>
            <person name="Daghino S."/>
            <person name="Barry K."/>
            <person name="Choi C."/>
            <person name="Cichocki N."/>
            <person name="Clum A."/>
            <person name="Copeland A."/>
            <person name="Hainaut M."/>
            <person name="Haridas S."/>
            <person name="Labutti K."/>
            <person name="Lindquist E."/>
            <person name="Lipzen A."/>
            <person name="Khouja H.-R."/>
            <person name="Murat C."/>
            <person name="Ohm R."/>
            <person name="Olson A."/>
            <person name="Spatafora J."/>
            <person name="Veneault-Fourrey C."/>
            <person name="Henrissat B."/>
            <person name="Grigoriev I."/>
            <person name="Martin F."/>
            <person name="Perotto S."/>
        </authorList>
    </citation>
    <scope>NUCLEOTIDE SEQUENCE [LARGE SCALE GENOMIC DNA]</scope>
    <source>
        <strain evidence="1 2">F</strain>
    </source>
</reference>
<keyword evidence="2" id="KW-1185">Reference proteome</keyword>
<dbReference type="Proteomes" id="UP000235786">
    <property type="component" value="Unassembled WGS sequence"/>
</dbReference>
<organism evidence="1 2">
    <name type="scientific">Hyaloscypha variabilis (strain UAMH 11265 / GT02V1 / F)</name>
    <name type="common">Meliniomyces variabilis</name>
    <dbReference type="NCBI Taxonomy" id="1149755"/>
    <lineage>
        <taxon>Eukaryota</taxon>
        <taxon>Fungi</taxon>
        <taxon>Dikarya</taxon>
        <taxon>Ascomycota</taxon>
        <taxon>Pezizomycotina</taxon>
        <taxon>Leotiomycetes</taxon>
        <taxon>Helotiales</taxon>
        <taxon>Hyaloscyphaceae</taxon>
        <taxon>Hyaloscypha</taxon>
        <taxon>Hyaloscypha variabilis</taxon>
    </lineage>
</organism>
<dbReference type="EMBL" id="KZ613940">
    <property type="protein sequence ID" value="PMD45413.1"/>
    <property type="molecule type" value="Genomic_DNA"/>
</dbReference>
<accession>A0A2J6S3S1</accession>
<protein>
    <submittedName>
        <fullName evidence="1">Uncharacterized protein</fullName>
    </submittedName>
</protein>
<dbReference type="OrthoDB" id="5236983at2759"/>
<evidence type="ECO:0000313" key="1">
    <source>
        <dbReference type="EMBL" id="PMD45413.1"/>
    </source>
</evidence>
<name>A0A2J6S3S1_HYAVF</name>
<gene>
    <name evidence="1" type="ORF">L207DRAFT_578331</name>
</gene>
<sequence>MGGHHKAWIAAAHAIEQADKPLVPAAHGHSDGEFLSECIEQDAILGHSLNFELNKETGLAAAVQNGAKLPPDPELRIGNPENMEDLRKFFNIFNSVLFNGVLTGYDGRLHWYERAHDDIDECGYAMELRMGKEQLDSRFPIQHPLTPIWIRKNTKQRWPTAKIGD</sequence>
<dbReference type="AlphaFoldDB" id="A0A2J6S3S1"/>
<evidence type="ECO:0000313" key="2">
    <source>
        <dbReference type="Proteomes" id="UP000235786"/>
    </source>
</evidence>